<proteinExistence type="predicted"/>
<dbReference type="InterPro" id="IPR043910">
    <property type="entry name" value="DUF5767"/>
</dbReference>
<protein>
    <submittedName>
        <fullName evidence="2">Uncharacterized protein</fullName>
    </submittedName>
</protein>
<dbReference type="Pfam" id="PF19071">
    <property type="entry name" value="DUF5767"/>
    <property type="match status" value="1"/>
</dbReference>
<feature type="compositionally biased region" description="Low complexity" evidence="1">
    <location>
        <begin position="374"/>
        <end position="386"/>
    </location>
</feature>
<evidence type="ECO:0000313" key="2">
    <source>
        <dbReference type="EMBL" id="QHS84348.1"/>
    </source>
</evidence>
<sequence length="504" mass="56262">MVEPEIIDIGNLSSESSNIKLNLSDDNTTLKSSNFGPGIELLMNEKKKDGGSSSNKNKSDDNINIDDLEHLESELNDITSSLGSSTNIQPSVTFNTDKNNNIQEINLEEKPINITPSIGEATADVVNETKTWDGYGQFQNIPMDPDMNVSSTPKLSKEELLKEKFGYLRKLEQLEKKGVELSKKYTMDSPLNEMVGEYEMIMDEKEKSNSVKFQGNMLSAFINGVEFLNNRFDPFDVKLDGWGEQFNENVNDYDDIFAELHDKYKSKAKMAPEIKLVFQLGASAMMVHMTNTMFKSSMPNMDDIMRQNPDLMQQFNQAAVNTMGKTNPGFSGFMNNMMDTGQQQSQPTVRVGPPPAPMATQGPNSIPPPRRPGFSDTNFNNSNNDDAINIEESFSNVSGAEKSMRRPEMKGPSMKGPSDISNILSGLKTKPERQAPPVMQNNFKKISEVNLPDINPIESITINKDEDATSTVSIQELKEMQEGNNPKRSKRRQKSDKSTISLDI</sequence>
<reference evidence="2" key="1">
    <citation type="journal article" date="2020" name="Nature">
        <title>Giant virus diversity and host interactions through global metagenomics.</title>
        <authorList>
            <person name="Schulz F."/>
            <person name="Roux S."/>
            <person name="Paez-Espino D."/>
            <person name="Jungbluth S."/>
            <person name="Walsh D.A."/>
            <person name="Denef V.J."/>
            <person name="McMahon K.D."/>
            <person name="Konstantinidis K.T."/>
            <person name="Eloe-Fadrosh E.A."/>
            <person name="Kyrpides N.C."/>
            <person name="Woyke T."/>
        </authorList>
    </citation>
    <scope>NUCLEOTIDE SEQUENCE</scope>
    <source>
        <strain evidence="2">GVMAG-S-ERX555965-48</strain>
    </source>
</reference>
<dbReference type="EMBL" id="MN738783">
    <property type="protein sequence ID" value="QHS84348.1"/>
    <property type="molecule type" value="Genomic_DNA"/>
</dbReference>
<name>A0A6C0AX77_9ZZZZ</name>
<evidence type="ECO:0000256" key="1">
    <source>
        <dbReference type="SAM" id="MobiDB-lite"/>
    </source>
</evidence>
<feature type="region of interest" description="Disordered" evidence="1">
    <location>
        <begin position="476"/>
        <end position="504"/>
    </location>
</feature>
<feature type="region of interest" description="Disordered" evidence="1">
    <location>
        <begin position="343"/>
        <end position="424"/>
    </location>
</feature>
<accession>A0A6C0AX77</accession>
<dbReference type="AlphaFoldDB" id="A0A6C0AX77"/>
<organism evidence="2">
    <name type="scientific">viral metagenome</name>
    <dbReference type="NCBI Taxonomy" id="1070528"/>
    <lineage>
        <taxon>unclassified sequences</taxon>
        <taxon>metagenomes</taxon>
        <taxon>organismal metagenomes</taxon>
    </lineage>
</organism>